<organism evidence="2 3">
    <name type="scientific">Fluviicola taffensis (strain DSM 16823 / NCIMB 13979 / RW262)</name>
    <dbReference type="NCBI Taxonomy" id="755732"/>
    <lineage>
        <taxon>Bacteria</taxon>
        <taxon>Pseudomonadati</taxon>
        <taxon>Bacteroidota</taxon>
        <taxon>Flavobacteriia</taxon>
        <taxon>Flavobacteriales</taxon>
        <taxon>Crocinitomicaceae</taxon>
        <taxon>Fluviicola</taxon>
    </lineage>
</organism>
<dbReference type="AlphaFoldDB" id="F2IA27"/>
<evidence type="ECO:0000313" key="3">
    <source>
        <dbReference type="Proteomes" id="UP000007463"/>
    </source>
</evidence>
<dbReference type="KEGG" id="fte:Fluta_3231"/>
<feature type="region of interest" description="Disordered" evidence="1">
    <location>
        <begin position="26"/>
        <end position="55"/>
    </location>
</feature>
<dbReference type="PROSITE" id="PS51257">
    <property type="entry name" value="PROKAR_LIPOPROTEIN"/>
    <property type="match status" value="1"/>
</dbReference>
<dbReference type="Proteomes" id="UP000007463">
    <property type="component" value="Chromosome"/>
</dbReference>
<sequence precursor="true">MKVFLKTGFVLTTTLILSCNTQTNNESRKKLSDSSIGSSNKHSEDYSKEENKPKTTSSESITSLYFTDISLSIHSFISEESEIDFSQVQENTLYIYLGYDSDPIENQIVSITKNSLNNLKIEQRIQTSIGVYMKDGEAGSCSLEDWKNDYSKWRSLKLNSLNQFTYSAYSDKEEQFFNIPLEEVKNELIKRCGTNTLGELKSVHEMPCEIFVSRLDLRITGKRIDTGKLVVLNLHFIPPTGC</sequence>
<keyword evidence="3" id="KW-1185">Reference proteome</keyword>
<evidence type="ECO:0008006" key="4">
    <source>
        <dbReference type="Google" id="ProtNLM"/>
    </source>
</evidence>
<dbReference type="STRING" id="755732.Fluta_3231"/>
<protein>
    <recommendedName>
        <fullName evidence="4">Lipoprotein</fullName>
    </recommendedName>
</protein>
<accession>F2IA27</accession>
<dbReference type="EMBL" id="CP002542">
    <property type="protein sequence ID" value="AEA45204.1"/>
    <property type="molecule type" value="Genomic_DNA"/>
</dbReference>
<name>F2IA27_FLUTR</name>
<evidence type="ECO:0000313" key="2">
    <source>
        <dbReference type="EMBL" id="AEA45204.1"/>
    </source>
</evidence>
<reference evidence="2 3" key="1">
    <citation type="journal article" date="2011" name="Stand. Genomic Sci.">
        <title>Complete genome sequence of the gliding freshwater bacterium Fluviicola taffensis type strain (RW262).</title>
        <authorList>
            <person name="Woyke T."/>
            <person name="Chertkov O."/>
            <person name="Lapidus A."/>
            <person name="Nolan M."/>
            <person name="Lucas S."/>
            <person name="Del Rio T.G."/>
            <person name="Tice H."/>
            <person name="Cheng J.F."/>
            <person name="Tapia R."/>
            <person name="Han C."/>
            <person name="Goodwin L."/>
            <person name="Pitluck S."/>
            <person name="Liolios K."/>
            <person name="Pagani I."/>
            <person name="Ivanova N."/>
            <person name="Huntemann M."/>
            <person name="Mavromatis K."/>
            <person name="Mikhailova N."/>
            <person name="Pati A."/>
            <person name="Chen A."/>
            <person name="Palaniappan K."/>
            <person name="Land M."/>
            <person name="Hauser L."/>
            <person name="Brambilla E.M."/>
            <person name="Rohde M."/>
            <person name="Mwirichia R."/>
            <person name="Sikorski J."/>
            <person name="Tindall B.J."/>
            <person name="Goker M."/>
            <person name="Bristow J."/>
            <person name="Eisen J.A."/>
            <person name="Markowitz V."/>
            <person name="Hugenholtz P."/>
            <person name="Klenk H.P."/>
            <person name="Kyrpides N.C."/>
        </authorList>
    </citation>
    <scope>NUCLEOTIDE SEQUENCE [LARGE SCALE GENOMIC DNA]</scope>
    <source>
        <strain evidence="3">DSM 16823 / RW262 / RW262</strain>
    </source>
</reference>
<reference evidence="3" key="2">
    <citation type="submission" date="2011-02" db="EMBL/GenBank/DDBJ databases">
        <title>The complete genome of Fluviicola taffensis DSM 16823.</title>
        <authorList>
            <consortium name="US DOE Joint Genome Institute (JGI-PGF)"/>
            <person name="Lucas S."/>
            <person name="Copeland A."/>
            <person name="Lapidus A."/>
            <person name="Bruce D."/>
            <person name="Goodwin L."/>
            <person name="Pitluck S."/>
            <person name="Kyrpides N."/>
            <person name="Mavromatis K."/>
            <person name="Ivanova N."/>
            <person name="Mikhailova N."/>
            <person name="Pagani I."/>
            <person name="Chertkov O."/>
            <person name="Detter J.C."/>
            <person name="Han C."/>
            <person name="Tapia R."/>
            <person name="Land M."/>
            <person name="Hauser L."/>
            <person name="Markowitz V."/>
            <person name="Cheng J.-F."/>
            <person name="Hugenholtz P."/>
            <person name="Woyke T."/>
            <person name="Wu D."/>
            <person name="Tindall B."/>
            <person name="Pomrenke H.G."/>
            <person name="Brambilla E."/>
            <person name="Klenk H.-P."/>
            <person name="Eisen J.A."/>
        </authorList>
    </citation>
    <scope>NUCLEOTIDE SEQUENCE [LARGE SCALE GENOMIC DNA]</scope>
    <source>
        <strain evidence="3">DSM 16823 / RW262 / RW262</strain>
    </source>
</reference>
<evidence type="ECO:0000256" key="1">
    <source>
        <dbReference type="SAM" id="MobiDB-lite"/>
    </source>
</evidence>
<proteinExistence type="predicted"/>
<feature type="compositionally biased region" description="Basic and acidic residues" evidence="1">
    <location>
        <begin position="41"/>
        <end position="53"/>
    </location>
</feature>
<gene>
    <name evidence="2" type="ordered locus">Fluta_3231</name>
</gene>
<dbReference type="HOGENOM" id="CLU_1145865_0_0_10"/>
<dbReference type="RefSeq" id="WP_013687971.1">
    <property type="nucleotide sequence ID" value="NC_015321.1"/>
</dbReference>